<evidence type="ECO:0000313" key="2">
    <source>
        <dbReference type="EMBL" id="EQC36414.1"/>
    </source>
</evidence>
<dbReference type="InterPro" id="IPR032675">
    <property type="entry name" value="LRR_dom_sf"/>
</dbReference>
<dbReference type="Gene3D" id="3.80.10.10">
    <property type="entry name" value="Ribonuclease Inhibitor"/>
    <property type="match status" value="2"/>
</dbReference>
<gene>
    <name evidence="2" type="ORF">SDRG_05871</name>
</gene>
<dbReference type="OrthoDB" id="120976at2759"/>
<dbReference type="SUPFAM" id="SSF52047">
    <property type="entry name" value="RNI-like"/>
    <property type="match status" value="1"/>
</dbReference>
<dbReference type="EMBL" id="JH767147">
    <property type="protein sequence ID" value="EQC36414.1"/>
    <property type="molecule type" value="Genomic_DNA"/>
</dbReference>
<dbReference type="RefSeq" id="XP_008609835.1">
    <property type="nucleotide sequence ID" value="XM_008611613.1"/>
</dbReference>
<dbReference type="PANTHER" id="PTHR24114">
    <property type="entry name" value="LEUCINE RICH REPEAT FAMILY PROTEIN"/>
    <property type="match status" value="1"/>
</dbReference>
<proteinExistence type="predicted"/>
<dbReference type="OMA" id="MFAIVEE"/>
<name>T0QES1_SAPDV</name>
<dbReference type="GeneID" id="19946598"/>
<dbReference type="Proteomes" id="UP000030762">
    <property type="component" value="Unassembled WGS sequence"/>
</dbReference>
<accession>T0QES1</accession>
<dbReference type="AlphaFoldDB" id="T0QES1"/>
<evidence type="ECO:0000313" key="3">
    <source>
        <dbReference type="Proteomes" id="UP000030762"/>
    </source>
</evidence>
<reference evidence="2 3" key="1">
    <citation type="submission" date="2012-04" db="EMBL/GenBank/DDBJ databases">
        <title>The Genome Sequence of Saprolegnia declina VS20.</title>
        <authorList>
            <consortium name="The Broad Institute Genome Sequencing Platform"/>
            <person name="Russ C."/>
            <person name="Nusbaum C."/>
            <person name="Tyler B."/>
            <person name="van West P."/>
            <person name="Dieguez-Uribeondo J."/>
            <person name="de Bruijn I."/>
            <person name="Tripathy S."/>
            <person name="Jiang R."/>
            <person name="Young S.K."/>
            <person name="Zeng Q."/>
            <person name="Gargeya S."/>
            <person name="Fitzgerald M."/>
            <person name="Haas B."/>
            <person name="Abouelleil A."/>
            <person name="Alvarado L."/>
            <person name="Arachchi H.M."/>
            <person name="Berlin A."/>
            <person name="Chapman S.B."/>
            <person name="Goldberg J."/>
            <person name="Griggs A."/>
            <person name="Gujja S."/>
            <person name="Hansen M."/>
            <person name="Howarth C."/>
            <person name="Imamovic A."/>
            <person name="Larimer J."/>
            <person name="McCowen C."/>
            <person name="Montmayeur A."/>
            <person name="Murphy C."/>
            <person name="Neiman D."/>
            <person name="Pearson M."/>
            <person name="Priest M."/>
            <person name="Roberts A."/>
            <person name="Saif S."/>
            <person name="Shea T."/>
            <person name="Sisk P."/>
            <person name="Sykes S."/>
            <person name="Wortman J."/>
            <person name="Nusbaum C."/>
            <person name="Birren B."/>
        </authorList>
    </citation>
    <scope>NUCLEOTIDE SEQUENCE [LARGE SCALE GENOMIC DNA]</scope>
    <source>
        <strain evidence="2 3">VS20</strain>
    </source>
</reference>
<feature type="region of interest" description="Disordered" evidence="1">
    <location>
        <begin position="871"/>
        <end position="920"/>
    </location>
</feature>
<sequence length="920" mass="103026">MHDATLYLWQKADGEELRPPSPFEDEREESTAVDADNYFGLDALSRFWRMFQRQETTARTKRPRPRSARTTYLQRLQQLHRCPEPMGIIRKGETPKVDLHAYDIGSEFATAMGESLALIPSIDTLNLASNRISDAAASDVIASMAASPTLRALDFAANDLGLQAAKALATLLGSTKSLTSINLAHNKLNSRAIVLLCDALKKSPTVTHLNISENAFSTPGMLAIAKLLEESAKIEELYLSWNKIRGIGAQRIVEAIGFHNSLRVLDLSWNSLNSCAHHAVATALAAALANNKVLVHLDLSNNGLDVDDCAILANALVANHTILGLHMVGNQGYVDARVGFVVPSTEPMHLQAQHKVSSIAHYEQYQGTDESAYDHFWHCVDRQCWLCGRWSEYRFVWTPPHSIDPKAKVQLHLSIDDWDGDTMSPAANDTYLLYRMLPPGKTQYFITVSTDIASSLSSSGGTSALPASTRTVRQFYTMKDKRASRILRQHGDEDIFGTLHYANYIAMSRSDDANPCRATMPRPGSNAVKALKWDIKKSVFASRAKESPSKAYVDTDMLVAKAFLVDFKHCKIDRIIRDALRKKELETIGVVYYRVISNLYRTYCNRGVPSRGTAMDTISISWAGFLEFINDSKLVDETSERCKMSDMDNVFVAANLEVTEEAKQQDNPDRSLTRFEFLECIIRIAINKYATGKMCETPAQAFEKLMQEHLVPMTPQDSNEFRANYLYTEAVSDCLVEYVVMLKDLYQDNSGKYCKVGDVKGMAMQEFINLLEQFHVFDDKFKVRDVREPFFASKMMILDEMASTSQRRIIYFTDFLELLLRVALLRYPPASESVLDAVHSLEQLFVQHFCAKDQLVSTFRSSAEKAIAARLLTTPPTSAHDDPKGASPRSRGSRRTSRKTLADVPNMSSDASDSKRGPSR</sequence>
<dbReference type="InterPro" id="IPR001611">
    <property type="entry name" value="Leu-rich_rpt"/>
</dbReference>
<protein>
    <submittedName>
        <fullName evidence="2">Uncharacterized protein</fullName>
    </submittedName>
</protein>
<organism evidence="2 3">
    <name type="scientific">Saprolegnia diclina (strain VS20)</name>
    <dbReference type="NCBI Taxonomy" id="1156394"/>
    <lineage>
        <taxon>Eukaryota</taxon>
        <taxon>Sar</taxon>
        <taxon>Stramenopiles</taxon>
        <taxon>Oomycota</taxon>
        <taxon>Saprolegniomycetes</taxon>
        <taxon>Saprolegniales</taxon>
        <taxon>Saprolegniaceae</taxon>
        <taxon>Saprolegnia</taxon>
    </lineage>
</organism>
<dbReference type="PANTHER" id="PTHR24114:SF2">
    <property type="entry name" value="F-BOX DOMAIN-CONTAINING PROTEIN-RELATED"/>
    <property type="match status" value="1"/>
</dbReference>
<dbReference type="Pfam" id="PF13516">
    <property type="entry name" value="LRR_6"/>
    <property type="match status" value="3"/>
</dbReference>
<keyword evidence="3" id="KW-1185">Reference proteome</keyword>
<dbReference type="eggNOG" id="KOG4308">
    <property type="taxonomic scope" value="Eukaryota"/>
</dbReference>
<dbReference type="InParanoid" id="T0QES1"/>
<dbReference type="STRING" id="1156394.T0QES1"/>
<dbReference type="InterPro" id="IPR052394">
    <property type="entry name" value="LRR-containing"/>
</dbReference>
<dbReference type="VEuPathDB" id="FungiDB:SDRG_05871"/>
<evidence type="ECO:0000256" key="1">
    <source>
        <dbReference type="SAM" id="MobiDB-lite"/>
    </source>
</evidence>
<dbReference type="SMART" id="SM00368">
    <property type="entry name" value="LRR_RI"/>
    <property type="match status" value="7"/>
</dbReference>